<reference evidence="1 2" key="1">
    <citation type="journal article" date="2020" name="Biotechnol. Biofuels">
        <title>New insights from the biogas microbiome by comprehensive genome-resolved metagenomics of nearly 1600 species originating from multiple anaerobic digesters.</title>
        <authorList>
            <person name="Campanaro S."/>
            <person name="Treu L."/>
            <person name="Rodriguez-R L.M."/>
            <person name="Kovalovszki A."/>
            <person name="Ziels R.M."/>
            <person name="Maus I."/>
            <person name="Zhu X."/>
            <person name="Kougias P.G."/>
            <person name="Basile A."/>
            <person name="Luo G."/>
            <person name="Schluter A."/>
            <person name="Konstantinidis K.T."/>
            <person name="Angelidaki I."/>
        </authorList>
    </citation>
    <scope>NUCLEOTIDE SEQUENCE [LARGE SCALE GENOMIC DNA]</scope>
    <source>
        <strain evidence="1">AS05jafATM_89</strain>
    </source>
</reference>
<sequence length="336" mass="38798">MTDKKENENSLDSYTLDELKSVSLPTNLALHAHPIQVEEGKSEYSKTMENLGEVVSELNRRLGDEKCAFGGSMAMYLLWNNLMKEDSSIDIKDRLNERIRGGKNDYDLMLESGRKNSVMEKLGFKDSDMKLERGLVANHMVDILHRPEKRSFPNEKIIIKEQEFYVQNPYDSLFEKLTALAYPQIDDSGNERPKELKWGVDAKLYKLYLQLSDKISEDELNEKLAELWPKYKEETREVRAKETALEMDSGKSAKDIIANMFKMPFSSDEELILKAQELYPNVPTDLIVDLIGSVDKESFVENIMRVFKIMDKESDSYSEMHSKAEENYSVISLEEN</sequence>
<dbReference type="AlphaFoldDB" id="A0A832R998"/>
<accession>A0A832R998</accession>
<name>A0A832R998_9BACT</name>
<protein>
    <submittedName>
        <fullName evidence="1">Uncharacterized protein</fullName>
    </submittedName>
</protein>
<dbReference type="Proteomes" id="UP000576550">
    <property type="component" value="Unassembled WGS sequence"/>
</dbReference>
<organism evidence="1 2">
    <name type="scientific">Candidatus Dojkabacteria bacterium</name>
    <dbReference type="NCBI Taxonomy" id="2099670"/>
    <lineage>
        <taxon>Bacteria</taxon>
        <taxon>Candidatus Dojkabacteria</taxon>
    </lineage>
</organism>
<evidence type="ECO:0000313" key="2">
    <source>
        <dbReference type="Proteomes" id="UP000576550"/>
    </source>
</evidence>
<dbReference type="EMBL" id="DUTP01000006">
    <property type="protein sequence ID" value="HHX99708.1"/>
    <property type="molecule type" value="Genomic_DNA"/>
</dbReference>
<comment type="caution">
    <text evidence="1">The sequence shown here is derived from an EMBL/GenBank/DDBJ whole genome shotgun (WGS) entry which is preliminary data.</text>
</comment>
<evidence type="ECO:0000313" key="1">
    <source>
        <dbReference type="EMBL" id="HHX99708.1"/>
    </source>
</evidence>
<proteinExistence type="predicted"/>
<gene>
    <name evidence="1" type="ORF">GX533_03500</name>
</gene>